<dbReference type="GO" id="GO:0098719">
    <property type="term" value="P:sodium ion import across plasma membrane"/>
    <property type="evidence" value="ECO:0007669"/>
    <property type="project" value="TreeGrafter"/>
</dbReference>
<sequence>MEEGGETQQFWGELATMVTSRQHTCGFRITALCVPVLITLLISQSVQFASAGPNATSTVITHGTTGDAHSDNSSDEHEGGESEPHTGHGGVHVASWNLEYVKLPLTVTGFALFVGVAKIGFHHADFLSAIFPESVLLIVMGVIFGGIAFATGNTGSLQSETFFLYLLPPIILEASYSLHDRTFLDNLISILMYAVVGTLINTFLIGLTLYGISLTGAYGDSFTINLIECLVFSSLISAVDPVAVLAIFQEIHVNHVLYFLVFGESLLNDAVTVVLYNMMNSLLSLDSIPASQIVLGFVSFFTVSLGGAAIGIIVGLVTAFLTKFTKHVRVVEPLAILGMAYLSYLLAELFHFSGIISIICCGLAQVQYAFDNISRKSSTTVTYFTKMLSTTTESLIFLQLGQTLWAESHQWNTGFVIFTLLFIFVYRAFGVVVITFIVNKFRITKINKEEQFIMSYGGLRGAVAFSLVATLRVEDVPIRNALVTTTLVVILVTVFLQGITIKPLVRLFRIKRTIGEEPTVSVVIHQTVIDYVMAGIEEVIGHKGHNYFRMWLESLDNRFMKKYLQREPTSWEDEVMKTFEKITNHDHHNHIFKLSRGKECRKGSEPEIEKFKPMLTRGDSYFDSLRRRKPFKKTATGEYTAISDKATPADVAGVIRKNPSHALHEKYDKNLLKDDSQDLPLLMRQRSQEHVLARERILAMSVASKWKKSLRGSKSAETAPETIAEESGCHDGSTGEDDRAEQEKGKKLGEEKEEIGIQGPEDKDPNISVVKADLEINNRDADTMV</sequence>
<feature type="transmembrane region" description="Helical" evidence="11">
    <location>
        <begin position="224"/>
        <end position="248"/>
    </location>
</feature>
<organism evidence="13 14">
    <name type="scientific">Acanthaster planci</name>
    <name type="common">Crown-of-thorns starfish</name>
    <dbReference type="NCBI Taxonomy" id="133434"/>
    <lineage>
        <taxon>Eukaryota</taxon>
        <taxon>Metazoa</taxon>
        <taxon>Echinodermata</taxon>
        <taxon>Eleutherozoa</taxon>
        <taxon>Asterozoa</taxon>
        <taxon>Asteroidea</taxon>
        <taxon>Valvatacea</taxon>
        <taxon>Valvatida</taxon>
        <taxon>Acanthasteridae</taxon>
        <taxon>Acanthaster</taxon>
    </lineage>
</organism>
<feature type="domain" description="Cation/H+ exchanger transmembrane" evidence="12">
    <location>
        <begin position="119"/>
        <end position="506"/>
    </location>
</feature>
<keyword evidence="9" id="KW-0050">Antiport</keyword>
<evidence type="ECO:0000256" key="6">
    <source>
        <dbReference type="ARBA" id="ARBA00023065"/>
    </source>
</evidence>
<evidence type="ECO:0000256" key="8">
    <source>
        <dbReference type="ARBA" id="ARBA00023201"/>
    </source>
</evidence>
<evidence type="ECO:0000256" key="2">
    <source>
        <dbReference type="ARBA" id="ARBA00022448"/>
    </source>
</evidence>
<feature type="transmembrane region" description="Helical" evidence="11">
    <location>
        <begin position="190"/>
        <end position="212"/>
    </location>
</feature>
<evidence type="ECO:0000256" key="3">
    <source>
        <dbReference type="ARBA" id="ARBA00022692"/>
    </source>
</evidence>
<dbReference type="OrthoDB" id="196264at2759"/>
<feature type="transmembrane region" description="Helical" evidence="11">
    <location>
        <begin position="25"/>
        <end position="43"/>
    </location>
</feature>
<dbReference type="GeneID" id="110984401"/>
<feature type="compositionally biased region" description="Basic and acidic residues" evidence="10">
    <location>
        <begin position="68"/>
        <end position="86"/>
    </location>
</feature>
<evidence type="ECO:0000313" key="14">
    <source>
        <dbReference type="RefSeq" id="XP_022100274.1"/>
    </source>
</evidence>
<dbReference type="InterPro" id="IPR018422">
    <property type="entry name" value="Cation/H_exchanger_CPA1"/>
</dbReference>
<evidence type="ECO:0000256" key="11">
    <source>
        <dbReference type="SAM" id="Phobius"/>
    </source>
</evidence>
<dbReference type="GO" id="GO:0015386">
    <property type="term" value="F:potassium:proton antiporter activity"/>
    <property type="evidence" value="ECO:0007669"/>
    <property type="project" value="TreeGrafter"/>
</dbReference>
<feature type="transmembrane region" description="Helical" evidence="11">
    <location>
        <begin position="342"/>
        <end position="366"/>
    </location>
</feature>
<keyword evidence="7 11" id="KW-0472">Membrane</keyword>
<evidence type="ECO:0000256" key="7">
    <source>
        <dbReference type="ARBA" id="ARBA00023136"/>
    </source>
</evidence>
<feature type="transmembrane region" description="Helical" evidence="11">
    <location>
        <begin position="130"/>
        <end position="150"/>
    </location>
</feature>
<feature type="region of interest" description="Disordered" evidence="10">
    <location>
        <begin position="709"/>
        <end position="785"/>
    </location>
</feature>
<name>A0A8B7Z3R2_ACAPL</name>
<evidence type="ECO:0000256" key="5">
    <source>
        <dbReference type="ARBA" id="ARBA00023053"/>
    </source>
</evidence>
<keyword evidence="13" id="KW-1185">Reference proteome</keyword>
<keyword evidence="6 9" id="KW-0406">Ion transport</keyword>
<keyword evidence="4 11" id="KW-1133">Transmembrane helix</keyword>
<reference evidence="14" key="1">
    <citation type="submission" date="2025-08" db="UniProtKB">
        <authorList>
            <consortium name="RefSeq"/>
        </authorList>
    </citation>
    <scope>IDENTIFICATION</scope>
</reference>
<dbReference type="RefSeq" id="XP_022100274.1">
    <property type="nucleotide sequence ID" value="XM_022244582.1"/>
</dbReference>
<feature type="compositionally biased region" description="Basic and acidic residues" evidence="10">
    <location>
        <begin position="772"/>
        <end position="785"/>
    </location>
</feature>
<dbReference type="GO" id="GO:0051453">
    <property type="term" value="P:regulation of intracellular pH"/>
    <property type="evidence" value="ECO:0007669"/>
    <property type="project" value="TreeGrafter"/>
</dbReference>
<keyword evidence="8 9" id="KW-0739">Sodium transport</keyword>
<keyword evidence="2 9" id="KW-0813">Transport</keyword>
<feature type="transmembrane region" description="Helical" evidence="11">
    <location>
        <begin position="255"/>
        <end position="276"/>
    </location>
</feature>
<evidence type="ECO:0000256" key="10">
    <source>
        <dbReference type="SAM" id="MobiDB-lite"/>
    </source>
</evidence>
<feature type="transmembrane region" description="Helical" evidence="11">
    <location>
        <begin position="162"/>
        <end position="178"/>
    </location>
</feature>
<keyword evidence="5" id="KW-0915">Sodium</keyword>
<proteinExistence type="inferred from homology"/>
<evidence type="ECO:0000256" key="9">
    <source>
        <dbReference type="RuleBase" id="RU003722"/>
    </source>
</evidence>
<dbReference type="Gene3D" id="6.10.140.1330">
    <property type="match status" value="1"/>
</dbReference>
<evidence type="ECO:0000259" key="12">
    <source>
        <dbReference type="Pfam" id="PF00999"/>
    </source>
</evidence>
<feature type="region of interest" description="Disordered" evidence="10">
    <location>
        <begin position="59"/>
        <end position="88"/>
    </location>
</feature>
<dbReference type="Proteomes" id="UP000694845">
    <property type="component" value="Unplaced"/>
</dbReference>
<dbReference type="GO" id="GO:0005886">
    <property type="term" value="C:plasma membrane"/>
    <property type="evidence" value="ECO:0007669"/>
    <property type="project" value="TreeGrafter"/>
</dbReference>
<dbReference type="AlphaFoldDB" id="A0A8B7Z3R2"/>
<dbReference type="NCBIfam" id="TIGR00840">
    <property type="entry name" value="b_cpa1"/>
    <property type="match status" value="1"/>
</dbReference>
<gene>
    <name evidence="14" type="primary">LOC110984401</name>
</gene>
<evidence type="ECO:0000313" key="13">
    <source>
        <dbReference type="Proteomes" id="UP000694845"/>
    </source>
</evidence>
<evidence type="ECO:0000256" key="4">
    <source>
        <dbReference type="ARBA" id="ARBA00022989"/>
    </source>
</evidence>
<comment type="similarity">
    <text evidence="9">Belongs to the monovalent cation:proton antiporter 1 (CPA1) transporter (TC 2.A.36) family.</text>
</comment>
<dbReference type="PRINTS" id="PR01084">
    <property type="entry name" value="NAHEXCHNGR"/>
</dbReference>
<dbReference type="InterPro" id="IPR006153">
    <property type="entry name" value="Cation/H_exchanger_TM"/>
</dbReference>
<feature type="transmembrane region" description="Helical" evidence="11">
    <location>
        <begin position="415"/>
        <end position="439"/>
    </location>
</feature>
<dbReference type="InterPro" id="IPR004709">
    <property type="entry name" value="NaH_exchanger"/>
</dbReference>
<keyword evidence="3 9" id="KW-0812">Transmembrane</keyword>
<feature type="transmembrane region" description="Helical" evidence="11">
    <location>
        <begin position="481"/>
        <end position="501"/>
    </location>
</feature>
<protein>
    <recommendedName>
        <fullName evidence="9">Sodium/hydrogen exchanger</fullName>
    </recommendedName>
</protein>
<dbReference type="PANTHER" id="PTHR10110">
    <property type="entry name" value="SODIUM/HYDROGEN EXCHANGER"/>
    <property type="match status" value="1"/>
</dbReference>
<comment type="subcellular location">
    <subcellularLocation>
        <location evidence="1">Membrane</location>
        <topology evidence="1">Multi-pass membrane protein</topology>
    </subcellularLocation>
</comment>
<feature type="transmembrane region" description="Helical" evidence="11">
    <location>
        <begin position="103"/>
        <end position="121"/>
    </location>
</feature>
<feature type="compositionally biased region" description="Basic and acidic residues" evidence="10">
    <location>
        <begin position="741"/>
        <end position="750"/>
    </location>
</feature>
<dbReference type="Pfam" id="PF00999">
    <property type="entry name" value="Na_H_Exchanger"/>
    <property type="match status" value="1"/>
</dbReference>
<dbReference type="PANTHER" id="PTHR10110:SF126">
    <property type="entry name" value="NA(+)_H(+) EXCHANGER PROTEIN 7"/>
    <property type="match status" value="1"/>
</dbReference>
<feature type="transmembrane region" description="Helical" evidence="11">
    <location>
        <begin position="296"/>
        <end position="321"/>
    </location>
</feature>
<evidence type="ECO:0000256" key="1">
    <source>
        <dbReference type="ARBA" id="ARBA00004141"/>
    </source>
</evidence>
<dbReference type="GO" id="GO:0015385">
    <property type="term" value="F:sodium:proton antiporter activity"/>
    <property type="evidence" value="ECO:0007669"/>
    <property type="project" value="InterPro"/>
</dbReference>
<dbReference type="KEGG" id="aplc:110984401"/>
<accession>A0A8B7Z3R2</accession>